<comment type="cofactor">
    <cofactor evidence="1">
        <name>Zn(2+)</name>
        <dbReference type="ChEBI" id="CHEBI:29105"/>
    </cofactor>
</comment>
<dbReference type="PRINTS" id="PR00983">
    <property type="entry name" value="TRNASYNTHCYS"/>
</dbReference>
<dbReference type="AlphaFoldDB" id="A0A645BAQ6"/>
<dbReference type="EMBL" id="VSSQ01018703">
    <property type="protein sequence ID" value="MPM62128.1"/>
    <property type="molecule type" value="Genomic_DNA"/>
</dbReference>
<dbReference type="InterPro" id="IPR014729">
    <property type="entry name" value="Rossmann-like_a/b/a_fold"/>
</dbReference>
<organism evidence="9">
    <name type="scientific">bioreactor metagenome</name>
    <dbReference type="NCBI Taxonomy" id="1076179"/>
    <lineage>
        <taxon>unclassified sequences</taxon>
        <taxon>metagenomes</taxon>
        <taxon>ecological metagenomes</taxon>
    </lineage>
</organism>
<keyword evidence="5" id="KW-0547">Nucleotide-binding</keyword>
<dbReference type="GO" id="GO:0005524">
    <property type="term" value="F:ATP binding"/>
    <property type="evidence" value="ECO:0007669"/>
    <property type="project" value="UniProtKB-KW"/>
</dbReference>
<evidence type="ECO:0000313" key="9">
    <source>
        <dbReference type="EMBL" id="MPM62128.1"/>
    </source>
</evidence>
<keyword evidence="4" id="KW-0479">Metal-binding</keyword>
<feature type="domain" description="Cysteinyl-tRNA synthetase class Ia DALR" evidence="8">
    <location>
        <begin position="167"/>
        <end position="229"/>
    </location>
</feature>
<dbReference type="Pfam" id="PF09190">
    <property type="entry name" value="DALR_2"/>
    <property type="match status" value="1"/>
</dbReference>
<keyword evidence="3 9" id="KW-0436">Ligase</keyword>
<dbReference type="SUPFAM" id="SSF52374">
    <property type="entry name" value="Nucleotidylyl transferase"/>
    <property type="match status" value="1"/>
</dbReference>
<evidence type="ECO:0000256" key="2">
    <source>
        <dbReference type="ARBA" id="ARBA00004496"/>
    </source>
</evidence>
<keyword evidence="7" id="KW-0067">ATP-binding</keyword>
<reference evidence="9" key="1">
    <citation type="submission" date="2019-08" db="EMBL/GenBank/DDBJ databases">
        <authorList>
            <person name="Kucharzyk K."/>
            <person name="Murdoch R.W."/>
            <person name="Higgins S."/>
            <person name="Loffler F."/>
        </authorList>
    </citation>
    <scope>NUCLEOTIDE SEQUENCE</scope>
</reference>
<dbReference type="SMART" id="SM00840">
    <property type="entry name" value="DALR_2"/>
    <property type="match status" value="1"/>
</dbReference>
<keyword evidence="6" id="KW-0862">Zinc</keyword>
<dbReference type="Gene3D" id="1.20.120.1910">
    <property type="entry name" value="Cysteine-tRNA ligase, C-terminal anti-codon recognition domain"/>
    <property type="match status" value="1"/>
</dbReference>
<dbReference type="GO" id="GO:0004817">
    <property type="term" value="F:cysteine-tRNA ligase activity"/>
    <property type="evidence" value="ECO:0007669"/>
    <property type="project" value="UniProtKB-EC"/>
</dbReference>
<dbReference type="PANTHER" id="PTHR10890:SF3">
    <property type="entry name" value="CYSTEINE--TRNA LIGASE, CYTOPLASMIC"/>
    <property type="match status" value="1"/>
</dbReference>
<evidence type="ECO:0000259" key="8">
    <source>
        <dbReference type="SMART" id="SM00840"/>
    </source>
</evidence>
<dbReference type="InterPro" id="IPR032678">
    <property type="entry name" value="tRNA-synt_1_cat_dom"/>
</dbReference>
<evidence type="ECO:0000256" key="4">
    <source>
        <dbReference type="ARBA" id="ARBA00022723"/>
    </source>
</evidence>
<dbReference type="Gene3D" id="3.40.50.620">
    <property type="entry name" value="HUPs"/>
    <property type="match status" value="1"/>
</dbReference>
<comment type="caution">
    <text evidence="9">The sequence shown here is derived from an EMBL/GenBank/DDBJ whole genome shotgun (WGS) entry which is preliminary data.</text>
</comment>
<dbReference type="InterPro" id="IPR015273">
    <property type="entry name" value="Cys-tRNA-synt_Ia_DALR"/>
</dbReference>
<dbReference type="InterPro" id="IPR009080">
    <property type="entry name" value="tRNAsynth_Ia_anticodon-bd"/>
</dbReference>
<evidence type="ECO:0000256" key="3">
    <source>
        <dbReference type="ARBA" id="ARBA00022598"/>
    </source>
</evidence>
<gene>
    <name evidence="9" type="primary">cysS_34</name>
    <name evidence="9" type="ORF">SDC9_108994</name>
</gene>
<accession>A0A645BAQ6</accession>
<dbReference type="GO" id="GO:0005829">
    <property type="term" value="C:cytosol"/>
    <property type="evidence" value="ECO:0007669"/>
    <property type="project" value="TreeGrafter"/>
</dbReference>
<evidence type="ECO:0000256" key="1">
    <source>
        <dbReference type="ARBA" id="ARBA00001947"/>
    </source>
</evidence>
<dbReference type="EC" id="6.1.1.16" evidence="9"/>
<name>A0A645BAQ6_9ZZZZ</name>
<comment type="subcellular location">
    <subcellularLocation>
        <location evidence="2">Cytoplasm</location>
    </subcellularLocation>
</comment>
<evidence type="ECO:0000256" key="6">
    <source>
        <dbReference type="ARBA" id="ARBA00022833"/>
    </source>
</evidence>
<dbReference type="Pfam" id="PF01406">
    <property type="entry name" value="tRNA-synt_1e"/>
    <property type="match status" value="1"/>
</dbReference>
<dbReference type="SUPFAM" id="SSF47323">
    <property type="entry name" value="Anticodon-binding domain of a subclass of class I aminoacyl-tRNA synthetases"/>
    <property type="match status" value="1"/>
</dbReference>
<protein>
    <submittedName>
        <fullName evidence="9">Cysteine--tRNA ligase</fullName>
        <ecNumber evidence="9">6.1.1.16</ecNumber>
    </submittedName>
</protein>
<dbReference type="InterPro" id="IPR024909">
    <property type="entry name" value="Cys-tRNA/MSH_ligase"/>
</dbReference>
<evidence type="ECO:0000256" key="5">
    <source>
        <dbReference type="ARBA" id="ARBA00022741"/>
    </source>
</evidence>
<dbReference type="PANTHER" id="PTHR10890">
    <property type="entry name" value="CYSTEINYL-TRNA SYNTHETASE"/>
    <property type="match status" value="1"/>
</dbReference>
<dbReference type="GO" id="GO:0006423">
    <property type="term" value="P:cysteinyl-tRNA aminoacylation"/>
    <property type="evidence" value="ECO:0007669"/>
    <property type="project" value="InterPro"/>
</dbReference>
<evidence type="ECO:0000256" key="7">
    <source>
        <dbReference type="ARBA" id="ARBA00022840"/>
    </source>
</evidence>
<proteinExistence type="predicted"/>
<sequence>MGEPFWESPWGKGRPGWHIECSAMVNRYLGKTIDIHCGGADLAFPHHENEIAQSEACFGCTFSRFWLHNGYINVDNQKMGKSLGNFFMVRDAAAKYGYDAIRFFLLSAQYRSPVNFSADALIQSQNALSRLYNCEDNLKSAINAAESRPETADEAAETDKILTRKDDFIKAMDDDFNTADGISAIFELVKDINIFISVPRAVKSVEKLCSLYYELVTLMGFKKPATSYSIPVEEIERLIEERISAKKSKNFTRADEIRAYLKEKGISLEDTAQGTKWK</sequence>
<dbReference type="GO" id="GO:0046872">
    <property type="term" value="F:metal ion binding"/>
    <property type="evidence" value="ECO:0007669"/>
    <property type="project" value="UniProtKB-KW"/>
</dbReference>